<dbReference type="PANTHER" id="PTHR36423:SF2">
    <property type="entry name" value="AFR070WP"/>
    <property type="match status" value="1"/>
</dbReference>
<evidence type="ECO:0000313" key="1">
    <source>
        <dbReference type="EMBL" id="GEO39040.1"/>
    </source>
</evidence>
<dbReference type="RefSeq" id="WP_044433585.1">
    <property type="nucleotide sequence ID" value="NZ_BJYZ01000013.1"/>
</dbReference>
<dbReference type="AlphaFoldDB" id="A0A512DS51"/>
<keyword evidence="2" id="KW-1185">Reference proteome</keyword>
<dbReference type="Gene3D" id="3.30.70.1240">
    <property type="entry name" value="DOPA-like domains"/>
    <property type="match status" value="1"/>
</dbReference>
<keyword evidence="1" id="KW-0560">Oxidoreductase</keyword>
<proteinExistence type="predicted"/>
<sequence>MTDDTIPPPDEGVTDPSRISGYHAHIYYDPAVNRDRAAAIRDRVAASFPEALLGRWHDQPVGPHTSAMYQVAFPSELLSKFLPWLMLNRLGLPVLLHPSTGDDYADHTDHAAWLGEALPLKLEVLRRSG</sequence>
<reference evidence="1 2" key="1">
    <citation type="submission" date="2019-07" db="EMBL/GenBank/DDBJ databases">
        <title>Whole genome shotgun sequence of Skermanella aerolata NBRC 106429.</title>
        <authorList>
            <person name="Hosoyama A."/>
            <person name="Uohara A."/>
            <person name="Ohji S."/>
            <person name="Ichikawa N."/>
        </authorList>
    </citation>
    <scope>NUCLEOTIDE SEQUENCE [LARGE SCALE GENOMIC DNA]</scope>
    <source>
        <strain evidence="1 2">NBRC 106429</strain>
    </source>
</reference>
<protein>
    <submittedName>
        <fullName evidence="1">DOPA 4,5-dioxygenase</fullName>
    </submittedName>
</protein>
<dbReference type="EMBL" id="BJYZ01000013">
    <property type="protein sequence ID" value="GEO39040.1"/>
    <property type="molecule type" value="Genomic_DNA"/>
</dbReference>
<accession>A0A512DS51</accession>
<dbReference type="PIRSF" id="PIRSF028139">
    <property type="entry name" value="DOPA-diox_rel_Mll2280"/>
    <property type="match status" value="1"/>
</dbReference>
<dbReference type="Proteomes" id="UP000321523">
    <property type="component" value="Unassembled WGS sequence"/>
</dbReference>
<gene>
    <name evidence="1" type="ORF">SAE02_31880</name>
</gene>
<dbReference type="PANTHER" id="PTHR36423">
    <property type="entry name" value="AFR070WP"/>
    <property type="match status" value="1"/>
</dbReference>
<dbReference type="Pfam" id="PF08883">
    <property type="entry name" value="DOPA_dioxygen"/>
    <property type="match status" value="1"/>
</dbReference>
<dbReference type="GO" id="GO:0051213">
    <property type="term" value="F:dioxygenase activity"/>
    <property type="evidence" value="ECO:0007669"/>
    <property type="project" value="UniProtKB-KW"/>
</dbReference>
<dbReference type="OrthoDB" id="572228at2"/>
<dbReference type="InterPro" id="IPR014980">
    <property type="entry name" value="DOPA_dioxygen"/>
</dbReference>
<evidence type="ECO:0000313" key="2">
    <source>
        <dbReference type="Proteomes" id="UP000321523"/>
    </source>
</evidence>
<name>A0A512DS51_9PROT</name>
<dbReference type="InterPro" id="IPR023389">
    <property type="entry name" value="DOPA-like_sf"/>
</dbReference>
<organism evidence="1 2">
    <name type="scientific">Skermanella aerolata</name>
    <dbReference type="NCBI Taxonomy" id="393310"/>
    <lineage>
        <taxon>Bacteria</taxon>
        <taxon>Pseudomonadati</taxon>
        <taxon>Pseudomonadota</taxon>
        <taxon>Alphaproteobacteria</taxon>
        <taxon>Rhodospirillales</taxon>
        <taxon>Azospirillaceae</taxon>
        <taxon>Skermanella</taxon>
    </lineage>
</organism>
<dbReference type="SUPFAM" id="SSF143410">
    <property type="entry name" value="DOPA-like"/>
    <property type="match status" value="1"/>
</dbReference>
<keyword evidence="1" id="KW-0223">Dioxygenase</keyword>
<comment type="caution">
    <text evidence="1">The sequence shown here is derived from an EMBL/GenBank/DDBJ whole genome shotgun (WGS) entry which is preliminary data.</text>
</comment>